<name>A0A5P0ZJM7_9LACO</name>
<accession>A0A5P0ZJM7</accession>
<dbReference type="PANTHER" id="PTHR42718:SF46">
    <property type="entry name" value="BLR6921 PROTEIN"/>
    <property type="match status" value="1"/>
</dbReference>
<feature type="transmembrane region" description="Helical" evidence="7">
    <location>
        <begin position="286"/>
        <end position="308"/>
    </location>
</feature>
<dbReference type="InterPro" id="IPR020846">
    <property type="entry name" value="MFS_dom"/>
</dbReference>
<reference evidence="9 10" key="1">
    <citation type="journal article" date="2019" name="Syst. Appl. Microbiol.">
        <title>Polyphasic characterization of two novel Lactobacillus spp. isolated from blown salami packages: Description of Lactobacillus halodurans sp. nov. and Lactobacillus salsicarnum sp. nov.</title>
        <authorList>
            <person name="Schuster J.A."/>
            <person name="Klingl A."/>
            <person name="Vogel R.F."/>
            <person name="Ehrmann M.A."/>
        </authorList>
    </citation>
    <scope>NUCLEOTIDE SEQUENCE [LARGE SCALE GENOMIC DNA]</scope>
    <source>
        <strain evidence="9 10">TMW 1.2118</strain>
    </source>
</reference>
<evidence type="ECO:0000256" key="4">
    <source>
        <dbReference type="ARBA" id="ARBA00022692"/>
    </source>
</evidence>
<dbReference type="Proteomes" id="UP000380386">
    <property type="component" value="Unassembled WGS sequence"/>
</dbReference>
<evidence type="ECO:0000259" key="8">
    <source>
        <dbReference type="PROSITE" id="PS50850"/>
    </source>
</evidence>
<feature type="domain" description="Major facilitator superfamily (MFS) profile" evidence="8">
    <location>
        <begin position="9"/>
        <end position="441"/>
    </location>
</feature>
<feature type="transmembrane region" description="Helical" evidence="7">
    <location>
        <begin position="195"/>
        <end position="212"/>
    </location>
</feature>
<dbReference type="SUPFAM" id="SSF103473">
    <property type="entry name" value="MFS general substrate transporter"/>
    <property type="match status" value="1"/>
</dbReference>
<keyword evidence="5 7" id="KW-1133">Transmembrane helix</keyword>
<evidence type="ECO:0000256" key="6">
    <source>
        <dbReference type="ARBA" id="ARBA00023136"/>
    </source>
</evidence>
<keyword evidence="6 7" id="KW-0472">Membrane</keyword>
<evidence type="ECO:0000256" key="3">
    <source>
        <dbReference type="ARBA" id="ARBA00022475"/>
    </source>
</evidence>
<feature type="transmembrane region" description="Helical" evidence="7">
    <location>
        <begin position="384"/>
        <end position="409"/>
    </location>
</feature>
<sequence>MKREKFGIVLPIVLLSYFMIVLDNSIIFTSTAKIGADLSLNTQALAWITNAYALTFGGFLLFSGKAGDIFGRKRFFMIGLVIFSISSLLVGLSPNGPMMIAMRAVQGIGSSILAPSTLALLMDNYNESMRTKAIAYYGATGGLGASFGLVIGGLISTYSSWRIAFLINVPIGIVMLVLSVKYLSASNKFSQKIDVLGTIFSVLGVSAFVYSIDGTVYRLPGLVIAIISLILFVLQERRSVSPIMPLTLFKDTERKYAYLTRFFFIAVGMAYFFLTPLAMQRVYNFTPLMAAIGFLPETVPQFIAATVVTRITDRVKTSTIIFVGTALMFVGALLAAVVRIQAGYWLAIAIPMVILGIGQGMALGTLTIAGVAHTTPEMSGSASGVVNAIHQIGGSVGLSVVVALTASYIQPTAAYNVQMIWITILSAVAVLFSLGIIKGEKQPKKETTEGQFRNKNLNLELDESIKQN</sequence>
<keyword evidence="3" id="KW-1003">Cell membrane</keyword>
<protein>
    <submittedName>
        <fullName evidence="9">MFS transporter</fullName>
    </submittedName>
</protein>
<feature type="transmembrane region" description="Helical" evidence="7">
    <location>
        <begin position="100"/>
        <end position="122"/>
    </location>
</feature>
<comment type="caution">
    <text evidence="9">The sequence shown here is derived from an EMBL/GenBank/DDBJ whole genome shotgun (WGS) entry which is preliminary data.</text>
</comment>
<evidence type="ECO:0000256" key="1">
    <source>
        <dbReference type="ARBA" id="ARBA00004651"/>
    </source>
</evidence>
<dbReference type="RefSeq" id="WP_153383749.1">
    <property type="nucleotide sequence ID" value="NZ_VDFM01000014.1"/>
</dbReference>
<dbReference type="InterPro" id="IPR011701">
    <property type="entry name" value="MFS"/>
</dbReference>
<evidence type="ECO:0000256" key="5">
    <source>
        <dbReference type="ARBA" id="ARBA00022989"/>
    </source>
</evidence>
<evidence type="ECO:0000313" key="9">
    <source>
        <dbReference type="EMBL" id="MQS53248.1"/>
    </source>
</evidence>
<dbReference type="PROSITE" id="PS50850">
    <property type="entry name" value="MFS"/>
    <property type="match status" value="1"/>
</dbReference>
<feature type="transmembrane region" description="Helical" evidence="7">
    <location>
        <begin position="161"/>
        <end position="183"/>
    </location>
</feature>
<feature type="transmembrane region" description="Helical" evidence="7">
    <location>
        <begin position="320"/>
        <end position="338"/>
    </location>
</feature>
<dbReference type="OrthoDB" id="2414439at2"/>
<feature type="transmembrane region" description="Helical" evidence="7">
    <location>
        <begin position="256"/>
        <end position="274"/>
    </location>
</feature>
<dbReference type="InterPro" id="IPR036259">
    <property type="entry name" value="MFS_trans_sf"/>
</dbReference>
<keyword evidence="2" id="KW-0813">Transport</keyword>
<dbReference type="Gene3D" id="1.20.1720.10">
    <property type="entry name" value="Multidrug resistance protein D"/>
    <property type="match status" value="1"/>
</dbReference>
<proteinExistence type="predicted"/>
<feature type="transmembrane region" description="Helical" evidence="7">
    <location>
        <begin position="134"/>
        <end position="155"/>
    </location>
</feature>
<comment type="subcellular location">
    <subcellularLocation>
        <location evidence="1">Cell membrane</location>
        <topology evidence="1">Multi-pass membrane protein</topology>
    </subcellularLocation>
</comment>
<feature type="transmembrane region" description="Helical" evidence="7">
    <location>
        <begin position="75"/>
        <end position="94"/>
    </location>
</feature>
<organism evidence="9 10">
    <name type="scientific">Companilactobacillus mishanensis</name>
    <dbReference type="NCBI Taxonomy" id="2486008"/>
    <lineage>
        <taxon>Bacteria</taxon>
        <taxon>Bacillati</taxon>
        <taxon>Bacillota</taxon>
        <taxon>Bacilli</taxon>
        <taxon>Lactobacillales</taxon>
        <taxon>Lactobacillaceae</taxon>
        <taxon>Companilactobacillus</taxon>
    </lineage>
</organism>
<dbReference type="AlphaFoldDB" id="A0A5P0ZJM7"/>
<dbReference type="Gene3D" id="1.20.1250.20">
    <property type="entry name" value="MFS general substrate transporter like domains"/>
    <property type="match status" value="1"/>
</dbReference>
<keyword evidence="4 7" id="KW-0812">Transmembrane</keyword>
<feature type="transmembrane region" description="Helical" evidence="7">
    <location>
        <begin position="344"/>
        <end position="372"/>
    </location>
</feature>
<evidence type="ECO:0000256" key="2">
    <source>
        <dbReference type="ARBA" id="ARBA00022448"/>
    </source>
</evidence>
<gene>
    <name evidence="9" type="ORF">FHL02_09470</name>
</gene>
<evidence type="ECO:0000313" key="10">
    <source>
        <dbReference type="Proteomes" id="UP000380386"/>
    </source>
</evidence>
<feature type="transmembrane region" description="Helical" evidence="7">
    <location>
        <begin position="415"/>
        <end position="437"/>
    </location>
</feature>
<dbReference type="Pfam" id="PF07690">
    <property type="entry name" value="MFS_1"/>
    <property type="match status" value="1"/>
</dbReference>
<feature type="transmembrane region" description="Helical" evidence="7">
    <location>
        <begin position="218"/>
        <end position="235"/>
    </location>
</feature>
<dbReference type="CDD" id="cd17321">
    <property type="entry name" value="MFS_MMR_MDR_like"/>
    <property type="match status" value="1"/>
</dbReference>
<dbReference type="GO" id="GO:0022857">
    <property type="term" value="F:transmembrane transporter activity"/>
    <property type="evidence" value="ECO:0007669"/>
    <property type="project" value="InterPro"/>
</dbReference>
<dbReference type="PANTHER" id="PTHR42718">
    <property type="entry name" value="MAJOR FACILITATOR SUPERFAMILY MULTIDRUG TRANSPORTER MFSC"/>
    <property type="match status" value="1"/>
</dbReference>
<evidence type="ECO:0000256" key="7">
    <source>
        <dbReference type="SAM" id="Phobius"/>
    </source>
</evidence>
<feature type="transmembrane region" description="Helical" evidence="7">
    <location>
        <begin position="12"/>
        <end position="32"/>
    </location>
</feature>
<feature type="transmembrane region" description="Helical" evidence="7">
    <location>
        <begin position="44"/>
        <end position="63"/>
    </location>
</feature>
<dbReference type="EMBL" id="VDFM01000014">
    <property type="protein sequence ID" value="MQS53248.1"/>
    <property type="molecule type" value="Genomic_DNA"/>
</dbReference>
<dbReference type="GO" id="GO:0005886">
    <property type="term" value="C:plasma membrane"/>
    <property type="evidence" value="ECO:0007669"/>
    <property type="project" value="UniProtKB-SubCell"/>
</dbReference>